<keyword evidence="13" id="KW-1185">Reference proteome</keyword>
<keyword evidence="3" id="KW-1003">Cell membrane</keyword>
<dbReference type="SMART" id="SM00382">
    <property type="entry name" value="AAA"/>
    <property type="match status" value="1"/>
</dbReference>
<keyword evidence="4 9" id="KW-0812">Transmembrane</keyword>
<evidence type="ECO:0000259" key="11">
    <source>
        <dbReference type="PROSITE" id="PS50929"/>
    </source>
</evidence>
<evidence type="ECO:0000256" key="9">
    <source>
        <dbReference type="SAM" id="Phobius"/>
    </source>
</evidence>
<sequence length="585" mass="65640">MSNIFSFLKPYRFPMVIALLLMLVELMVELFHPLMLAKMIDDGIMQEDLSVVLRWGGIMLGMSFLAFVSGVVNSFYAAHVSQSTGFDIRSSLYQKVQSFSFRHLQRFQTSSLITRMTNDVNQIQTTIFMSLRIMLRAPLLVIGGVVMAFVVNIQLAMVLVVTIPIIIIFLVWMMRKGSTLFRQVQARLDEVNHAIRENLGAMRLIKVFVRRKHEGKRFLKRNEALMDSTVKALRVMEITMPALLLLMNVAIIGVLWFGSMNVNTGNAQIGEVVAIVNYGMRITSALTIFTMIIIIFSRARASAERITDVLNTEVDRTNLKKSNQGRPIKEGKIEFEEVSFYYPKSDEKVLDRCSFTVKPGQTLAILGSTGSGKSSLFHLIPRLYDVSEGTIFIDNVDSKEMKIEYLRQQIGYVPQEIMLFSGTVKENIAWGKTDATLTDIMEAAKDAQIHDAIMKLPHQYDTKIGQKGVNLSGGQKQRLSIARALIRKPKILMLDDSTSALDVQTEARLLKALGTYLCTTLLITQKLSTAMKADSILLLEEGKVVAQGSHGQLLSESPLYQQLYQSQFAKGDIQHAKVINGTFSL</sequence>
<evidence type="ECO:0000256" key="1">
    <source>
        <dbReference type="ARBA" id="ARBA00004651"/>
    </source>
</evidence>
<dbReference type="Pfam" id="PF00005">
    <property type="entry name" value="ABC_tran"/>
    <property type="match status" value="1"/>
</dbReference>
<dbReference type="InterPro" id="IPR027417">
    <property type="entry name" value="P-loop_NTPase"/>
</dbReference>
<dbReference type="EMBL" id="VLKZ01000009">
    <property type="protein sequence ID" value="TWI54523.1"/>
    <property type="molecule type" value="Genomic_DNA"/>
</dbReference>
<evidence type="ECO:0000256" key="7">
    <source>
        <dbReference type="ARBA" id="ARBA00022989"/>
    </source>
</evidence>
<dbReference type="SUPFAM" id="SSF90123">
    <property type="entry name" value="ABC transporter transmembrane region"/>
    <property type="match status" value="1"/>
</dbReference>
<dbReference type="SUPFAM" id="SSF52540">
    <property type="entry name" value="P-loop containing nucleoside triphosphate hydrolases"/>
    <property type="match status" value="1"/>
</dbReference>
<dbReference type="InterPro" id="IPR036640">
    <property type="entry name" value="ABC1_TM_sf"/>
</dbReference>
<evidence type="ECO:0000313" key="13">
    <source>
        <dbReference type="Proteomes" id="UP000315711"/>
    </source>
</evidence>
<dbReference type="InterPro" id="IPR011527">
    <property type="entry name" value="ABC1_TM_dom"/>
</dbReference>
<dbReference type="PANTHER" id="PTHR43394">
    <property type="entry name" value="ATP-DEPENDENT PERMEASE MDL1, MITOCHONDRIAL"/>
    <property type="match status" value="1"/>
</dbReference>
<dbReference type="InterPro" id="IPR003439">
    <property type="entry name" value="ABC_transporter-like_ATP-bd"/>
</dbReference>
<dbReference type="OrthoDB" id="9770415at2"/>
<name>A0A562QCT5_9BACI</name>
<protein>
    <submittedName>
        <fullName evidence="12">ATP-binding cassette subfamily B protein</fullName>
    </submittedName>
</protein>
<feature type="domain" description="ABC transporter" evidence="10">
    <location>
        <begin position="333"/>
        <end position="566"/>
    </location>
</feature>
<dbReference type="GO" id="GO:0016887">
    <property type="term" value="F:ATP hydrolysis activity"/>
    <property type="evidence" value="ECO:0007669"/>
    <property type="project" value="InterPro"/>
</dbReference>
<dbReference type="GO" id="GO:0015421">
    <property type="term" value="F:ABC-type oligopeptide transporter activity"/>
    <property type="evidence" value="ECO:0007669"/>
    <property type="project" value="TreeGrafter"/>
</dbReference>
<dbReference type="Pfam" id="PF00664">
    <property type="entry name" value="ABC_membrane"/>
    <property type="match status" value="1"/>
</dbReference>
<dbReference type="Proteomes" id="UP000315711">
    <property type="component" value="Unassembled WGS sequence"/>
</dbReference>
<reference evidence="12 13" key="1">
    <citation type="journal article" date="2015" name="Stand. Genomic Sci.">
        <title>Genomic Encyclopedia of Bacterial and Archaeal Type Strains, Phase III: the genomes of soil and plant-associated and newly described type strains.</title>
        <authorList>
            <person name="Whitman W.B."/>
            <person name="Woyke T."/>
            <person name="Klenk H.P."/>
            <person name="Zhou Y."/>
            <person name="Lilburn T.G."/>
            <person name="Beck B.J."/>
            <person name="De Vos P."/>
            <person name="Vandamme P."/>
            <person name="Eisen J.A."/>
            <person name="Garrity G."/>
            <person name="Hugenholtz P."/>
            <person name="Kyrpides N.C."/>
        </authorList>
    </citation>
    <scope>NUCLEOTIDE SEQUENCE [LARGE SCALE GENOMIC DNA]</scope>
    <source>
        <strain evidence="12 13">CGMCC 1.10116</strain>
    </source>
</reference>
<feature type="transmembrane region" description="Helical" evidence="9">
    <location>
        <begin position="238"/>
        <end position="258"/>
    </location>
</feature>
<dbReference type="InterPro" id="IPR003593">
    <property type="entry name" value="AAA+_ATPase"/>
</dbReference>
<evidence type="ECO:0000313" key="12">
    <source>
        <dbReference type="EMBL" id="TWI54523.1"/>
    </source>
</evidence>
<evidence type="ECO:0000256" key="4">
    <source>
        <dbReference type="ARBA" id="ARBA00022692"/>
    </source>
</evidence>
<dbReference type="Gene3D" id="1.20.1560.10">
    <property type="entry name" value="ABC transporter type 1, transmembrane domain"/>
    <property type="match status" value="1"/>
</dbReference>
<evidence type="ECO:0000259" key="10">
    <source>
        <dbReference type="PROSITE" id="PS50893"/>
    </source>
</evidence>
<feature type="transmembrane region" description="Helical" evidence="9">
    <location>
        <begin position="52"/>
        <end position="76"/>
    </location>
</feature>
<keyword evidence="2" id="KW-0813">Transport</keyword>
<dbReference type="Gene3D" id="3.40.50.300">
    <property type="entry name" value="P-loop containing nucleotide triphosphate hydrolases"/>
    <property type="match status" value="1"/>
</dbReference>
<keyword evidence="5" id="KW-0547">Nucleotide-binding</keyword>
<dbReference type="PROSITE" id="PS50929">
    <property type="entry name" value="ABC_TM1F"/>
    <property type="match status" value="1"/>
</dbReference>
<gene>
    <name evidence="12" type="ORF">IQ10_03076</name>
</gene>
<dbReference type="PANTHER" id="PTHR43394:SF1">
    <property type="entry name" value="ATP-BINDING CASSETTE SUB-FAMILY B MEMBER 10, MITOCHONDRIAL"/>
    <property type="match status" value="1"/>
</dbReference>
<evidence type="ECO:0000256" key="8">
    <source>
        <dbReference type="ARBA" id="ARBA00023136"/>
    </source>
</evidence>
<evidence type="ECO:0000256" key="3">
    <source>
        <dbReference type="ARBA" id="ARBA00022475"/>
    </source>
</evidence>
<dbReference type="InterPro" id="IPR039421">
    <property type="entry name" value="Type_1_exporter"/>
</dbReference>
<feature type="transmembrane region" description="Helical" evidence="9">
    <location>
        <begin position="278"/>
        <end position="296"/>
    </location>
</feature>
<dbReference type="GO" id="GO:0005886">
    <property type="term" value="C:plasma membrane"/>
    <property type="evidence" value="ECO:0007669"/>
    <property type="project" value="UniProtKB-SubCell"/>
</dbReference>
<evidence type="ECO:0000256" key="6">
    <source>
        <dbReference type="ARBA" id="ARBA00022840"/>
    </source>
</evidence>
<keyword evidence="6 12" id="KW-0067">ATP-binding</keyword>
<dbReference type="CDD" id="cd18548">
    <property type="entry name" value="ABC_6TM_Tm287_like"/>
    <property type="match status" value="1"/>
</dbReference>
<comment type="caution">
    <text evidence="12">The sequence shown here is derived from an EMBL/GenBank/DDBJ whole genome shotgun (WGS) entry which is preliminary data.</text>
</comment>
<comment type="subcellular location">
    <subcellularLocation>
        <location evidence="1">Cell membrane</location>
        <topology evidence="1">Multi-pass membrane protein</topology>
    </subcellularLocation>
</comment>
<dbReference type="RefSeq" id="WP_144451311.1">
    <property type="nucleotide sequence ID" value="NZ_VLKZ01000009.1"/>
</dbReference>
<feature type="transmembrane region" description="Helical" evidence="9">
    <location>
        <begin position="139"/>
        <end position="172"/>
    </location>
</feature>
<dbReference type="PROSITE" id="PS50893">
    <property type="entry name" value="ABC_TRANSPORTER_2"/>
    <property type="match status" value="1"/>
</dbReference>
<dbReference type="InterPro" id="IPR017871">
    <property type="entry name" value="ABC_transporter-like_CS"/>
</dbReference>
<keyword evidence="8 9" id="KW-0472">Membrane</keyword>
<dbReference type="GO" id="GO:0005524">
    <property type="term" value="F:ATP binding"/>
    <property type="evidence" value="ECO:0007669"/>
    <property type="project" value="UniProtKB-KW"/>
</dbReference>
<feature type="transmembrane region" description="Helical" evidence="9">
    <location>
        <begin position="12"/>
        <end position="31"/>
    </location>
</feature>
<evidence type="ECO:0000256" key="5">
    <source>
        <dbReference type="ARBA" id="ARBA00022741"/>
    </source>
</evidence>
<proteinExistence type="predicted"/>
<feature type="domain" description="ABC transmembrane type-1" evidence="11">
    <location>
        <begin position="16"/>
        <end position="298"/>
    </location>
</feature>
<evidence type="ECO:0000256" key="2">
    <source>
        <dbReference type="ARBA" id="ARBA00022448"/>
    </source>
</evidence>
<organism evidence="12 13">
    <name type="scientific">Halalkalibacter nanhaiisediminis</name>
    <dbReference type="NCBI Taxonomy" id="688079"/>
    <lineage>
        <taxon>Bacteria</taxon>
        <taxon>Bacillati</taxon>
        <taxon>Bacillota</taxon>
        <taxon>Bacilli</taxon>
        <taxon>Bacillales</taxon>
        <taxon>Bacillaceae</taxon>
        <taxon>Halalkalibacter</taxon>
    </lineage>
</organism>
<dbReference type="AlphaFoldDB" id="A0A562QCT5"/>
<accession>A0A562QCT5</accession>
<dbReference type="PROSITE" id="PS00211">
    <property type="entry name" value="ABC_TRANSPORTER_1"/>
    <property type="match status" value="1"/>
</dbReference>
<keyword evidence="7 9" id="KW-1133">Transmembrane helix</keyword>
<dbReference type="FunFam" id="3.40.50.300:FF:000221">
    <property type="entry name" value="Multidrug ABC transporter ATP-binding protein"/>
    <property type="match status" value="1"/>
</dbReference>